<evidence type="ECO:0000313" key="2">
    <source>
        <dbReference type="EMBL" id="TDN94354.1"/>
    </source>
</evidence>
<dbReference type="AlphaFoldDB" id="A0A4R6GJ85"/>
<gene>
    <name evidence="2" type="ORF">EV677_0898</name>
</gene>
<sequence>MRFSVNTGLRCEKAGVGAMQTLSDDRFITLFQRDIWTRYVGQVFLKKPDVQIALIFTNQDPTNQDDRQDDDPKASGTCGQLP</sequence>
<organism evidence="2 3">
    <name type="scientific">Herminiimonas fonticola</name>
    <dbReference type="NCBI Taxonomy" id="303380"/>
    <lineage>
        <taxon>Bacteria</taxon>
        <taxon>Pseudomonadati</taxon>
        <taxon>Pseudomonadota</taxon>
        <taxon>Betaproteobacteria</taxon>
        <taxon>Burkholderiales</taxon>
        <taxon>Oxalobacteraceae</taxon>
        <taxon>Herminiimonas</taxon>
    </lineage>
</organism>
<reference evidence="2 3" key="1">
    <citation type="submission" date="2019-03" db="EMBL/GenBank/DDBJ databases">
        <title>Genomic Encyclopedia of Type Strains, Phase IV (KMG-IV): sequencing the most valuable type-strain genomes for metagenomic binning, comparative biology and taxonomic classification.</title>
        <authorList>
            <person name="Goeker M."/>
        </authorList>
    </citation>
    <scope>NUCLEOTIDE SEQUENCE [LARGE SCALE GENOMIC DNA]</scope>
    <source>
        <strain evidence="2 3">DSM 18555</strain>
    </source>
</reference>
<evidence type="ECO:0000313" key="3">
    <source>
        <dbReference type="Proteomes" id="UP000294737"/>
    </source>
</evidence>
<protein>
    <submittedName>
        <fullName evidence="2">Uncharacterized protein</fullName>
    </submittedName>
</protein>
<accession>A0A4R6GJ85</accession>
<feature type="region of interest" description="Disordered" evidence="1">
    <location>
        <begin position="57"/>
        <end position="82"/>
    </location>
</feature>
<dbReference type="EMBL" id="SNWF01000004">
    <property type="protein sequence ID" value="TDN94354.1"/>
    <property type="molecule type" value="Genomic_DNA"/>
</dbReference>
<name>A0A4R6GJ85_9BURK</name>
<dbReference type="Proteomes" id="UP000294737">
    <property type="component" value="Unassembled WGS sequence"/>
</dbReference>
<evidence type="ECO:0000256" key="1">
    <source>
        <dbReference type="SAM" id="MobiDB-lite"/>
    </source>
</evidence>
<feature type="compositionally biased region" description="Basic and acidic residues" evidence="1">
    <location>
        <begin position="64"/>
        <end position="73"/>
    </location>
</feature>
<proteinExistence type="predicted"/>
<comment type="caution">
    <text evidence="2">The sequence shown here is derived from an EMBL/GenBank/DDBJ whole genome shotgun (WGS) entry which is preliminary data.</text>
</comment>
<keyword evidence="3" id="KW-1185">Reference proteome</keyword>